<gene>
    <name evidence="1" type="ORF">MRB53_019107</name>
</gene>
<accession>A0ACC2M9Z9</accession>
<proteinExistence type="predicted"/>
<protein>
    <submittedName>
        <fullName evidence="1">Uncharacterized protein</fullName>
    </submittedName>
</protein>
<keyword evidence="2" id="KW-1185">Reference proteome</keyword>
<dbReference type="Proteomes" id="UP001234297">
    <property type="component" value="Chromosome 5"/>
</dbReference>
<organism evidence="1 2">
    <name type="scientific">Persea americana</name>
    <name type="common">Avocado</name>
    <dbReference type="NCBI Taxonomy" id="3435"/>
    <lineage>
        <taxon>Eukaryota</taxon>
        <taxon>Viridiplantae</taxon>
        <taxon>Streptophyta</taxon>
        <taxon>Embryophyta</taxon>
        <taxon>Tracheophyta</taxon>
        <taxon>Spermatophyta</taxon>
        <taxon>Magnoliopsida</taxon>
        <taxon>Magnoliidae</taxon>
        <taxon>Laurales</taxon>
        <taxon>Lauraceae</taxon>
        <taxon>Persea</taxon>
    </lineage>
</organism>
<comment type="caution">
    <text evidence="1">The sequence shown here is derived from an EMBL/GenBank/DDBJ whole genome shotgun (WGS) entry which is preliminary data.</text>
</comment>
<evidence type="ECO:0000313" key="1">
    <source>
        <dbReference type="EMBL" id="KAJ8642413.1"/>
    </source>
</evidence>
<name>A0ACC2M9Z9_PERAE</name>
<sequence>MSEGFELEPFHVPQQSRRDKLRERETAATSIQGGCAGLLPLYDPSLLSSAMLTCASTDMHHHHHNQTPPFIKEEGMNFMGFVGAGAGAGFMPSSASSASASSQLLLDLTQSSVVVSANPNYNQEDINIGNASNPFFYSSQIPQNVRDFDPSFVENGGLAFKPHPLSYAPQDASSTGQGLSLSLSSHYRNRPDSASGAGVFDGKGVGNYVFRGVPAGDSMPRSSVPIGPFTGYTAILKGSRFLRPAQQLLEEICDVGRGFYVDRSGGESSSSREMESLSESGLVDEGHIGESDQGERRRMKARLISMLHEVYKRYKQYCQQLQDVVISFESVAGLSTAAPYTSLAIKAMSKHFRCLKNAITDQLRFTTRVLAEESSGKDENQSFGLVDHGVRQQKAAHILSIHDQPHIWRPQRGLPERAVAVLRAWLFEHFLHPYPTDADKQMLAKQTGLSRNQVSNWFINARVRLWKPMVEEIHTLEMRQSQRVSEGSNDNSKEQCELPAVPVLPVDKQPENSTTEKNQDPPPKRYRNELANLPNNCAESMNFSYDNVAGHHQGGISLARGNGGISLTLGLHQNNSSGLSEPLPVTVGHFGLMDNSNPYVMGDFESQNRHLGRDIGGQLLRDFVG</sequence>
<evidence type="ECO:0000313" key="2">
    <source>
        <dbReference type="Proteomes" id="UP001234297"/>
    </source>
</evidence>
<reference evidence="1 2" key="1">
    <citation type="journal article" date="2022" name="Hortic Res">
        <title>A haplotype resolved chromosomal level avocado genome allows analysis of novel avocado genes.</title>
        <authorList>
            <person name="Nath O."/>
            <person name="Fletcher S.J."/>
            <person name="Hayward A."/>
            <person name="Shaw L.M."/>
            <person name="Masouleh A.K."/>
            <person name="Furtado A."/>
            <person name="Henry R.J."/>
            <person name="Mitter N."/>
        </authorList>
    </citation>
    <scope>NUCLEOTIDE SEQUENCE [LARGE SCALE GENOMIC DNA]</scope>
    <source>
        <strain evidence="2">cv. Hass</strain>
    </source>
</reference>
<dbReference type="EMBL" id="CM056813">
    <property type="protein sequence ID" value="KAJ8642413.1"/>
    <property type="molecule type" value="Genomic_DNA"/>
</dbReference>